<dbReference type="AlphaFoldDB" id="A0ABD2MZC4"/>
<sequence length="128" mass="14328">MSITTLLGFGTYDTNVHGGCHPPNITDFLLQGPAPQPPSRRRNPPTELCIPCEFCDTPIPHEDLIQHETGCRPDLARINLRSRRRPSLEDDDYFVPPTPSFSEEQLPCEFCADMIPASQLLRHQATCG</sequence>
<reference evidence="1 2" key="1">
    <citation type="journal article" date="2021" name="BMC Biol.">
        <title>Horizontally acquired antibacterial genes associated with adaptive radiation of ladybird beetles.</title>
        <authorList>
            <person name="Li H.S."/>
            <person name="Tang X.F."/>
            <person name="Huang Y.H."/>
            <person name="Xu Z.Y."/>
            <person name="Chen M.L."/>
            <person name="Du X.Y."/>
            <person name="Qiu B.Y."/>
            <person name="Chen P.T."/>
            <person name="Zhang W."/>
            <person name="Slipinski A."/>
            <person name="Escalona H.E."/>
            <person name="Waterhouse R.M."/>
            <person name="Zwick A."/>
            <person name="Pang H."/>
        </authorList>
    </citation>
    <scope>NUCLEOTIDE SEQUENCE [LARGE SCALE GENOMIC DNA]</scope>
    <source>
        <strain evidence="1">SYSU2018</strain>
    </source>
</reference>
<accession>A0ABD2MZC4</accession>
<proteinExistence type="predicted"/>
<name>A0ABD2MZC4_9CUCU</name>
<evidence type="ECO:0000313" key="2">
    <source>
        <dbReference type="Proteomes" id="UP001516400"/>
    </source>
</evidence>
<dbReference type="EMBL" id="JABFTP020000042">
    <property type="protein sequence ID" value="KAL3271682.1"/>
    <property type="molecule type" value="Genomic_DNA"/>
</dbReference>
<protein>
    <submittedName>
        <fullName evidence="1">Uncharacterized protein</fullName>
    </submittedName>
</protein>
<gene>
    <name evidence="1" type="ORF">HHI36_022155</name>
</gene>
<comment type="caution">
    <text evidence="1">The sequence shown here is derived from an EMBL/GenBank/DDBJ whole genome shotgun (WGS) entry which is preliminary data.</text>
</comment>
<dbReference type="Proteomes" id="UP001516400">
    <property type="component" value="Unassembled WGS sequence"/>
</dbReference>
<keyword evidence="2" id="KW-1185">Reference proteome</keyword>
<organism evidence="1 2">
    <name type="scientific">Cryptolaemus montrouzieri</name>
    <dbReference type="NCBI Taxonomy" id="559131"/>
    <lineage>
        <taxon>Eukaryota</taxon>
        <taxon>Metazoa</taxon>
        <taxon>Ecdysozoa</taxon>
        <taxon>Arthropoda</taxon>
        <taxon>Hexapoda</taxon>
        <taxon>Insecta</taxon>
        <taxon>Pterygota</taxon>
        <taxon>Neoptera</taxon>
        <taxon>Endopterygota</taxon>
        <taxon>Coleoptera</taxon>
        <taxon>Polyphaga</taxon>
        <taxon>Cucujiformia</taxon>
        <taxon>Coccinelloidea</taxon>
        <taxon>Coccinellidae</taxon>
        <taxon>Scymninae</taxon>
        <taxon>Scymnini</taxon>
        <taxon>Cryptolaemus</taxon>
    </lineage>
</organism>
<evidence type="ECO:0000313" key="1">
    <source>
        <dbReference type="EMBL" id="KAL3271682.1"/>
    </source>
</evidence>